<feature type="signal peptide" evidence="1">
    <location>
        <begin position="1"/>
        <end position="22"/>
    </location>
</feature>
<protein>
    <submittedName>
        <fullName evidence="3">Uncharacterized protein</fullName>
    </submittedName>
</protein>
<dbReference type="Proteomes" id="UP001218423">
    <property type="component" value="Chromosome"/>
</dbReference>
<proteinExistence type="predicted"/>
<evidence type="ECO:0000313" key="2">
    <source>
        <dbReference type="EMBL" id="MDX7722938.1"/>
    </source>
</evidence>
<evidence type="ECO:0000313" key="4">
    <source>
        <dbReference type="Proteomes" id="UP001218423"/>
    </source>
</evidence>
<dbReference type="Gene3D" id="2.40.160.20">
    <property type="match status" value="1"/>
</dbReference>
<dbReference type="Proteomes" id="UP001277183">
    <property type="component" value="Unassembled WGS sequence"/>
</dbReference>
<dbReference type="RefSeq" id="WP_052150402.1">
    <property type="nucleotide sequence ID" value="NZ_AP022110.1"/>
</dbReference>
<name>A0AAJ5Z6Y1_AERCA</name>
<accession>A0AAJ5Z6Y1</accession>
<evidence type="ECO:0000256" key="1">
    <source>
        <dbReference type="SAM" id="SignalP"/>
    </source>
</evidence>
<dbReference type="EMBL" id="JAWZVU010000188">
    <property type="protein sequence ID" value="MDX7722938.1"/>
    <property type="molecule type" value="Genomic_DNA"/>
</dbReference>
<feature type="chain" id="PRO_5042484017" evidence="1">
    <location>
        <begin position="23"/>
        <end position="103"/>
    </location>
</feature>
<gene>
    <name evidence="3" type="ORF">P5S46_20890</name>
    <name evidence="2" type="ORF">SJS77_21260</name>
</gene>
<evidence type="ECO:0000313" key="3">
    <source>
        <dbReference type="EMBL" id="WFF98023.1"/>
    </source>
</evidence>
<dbReference type="GeneID" id="97221521"/>
<dbReference type="AlphaFoldDB" id="A0AAJ5Z6Y1"/>
<organism evidence="3 4">
    <name type="scientific">Aeromonas caviae</name>
    <name type="common">Aeromonas punctata</name>
    <dbReference type="NCBI Taxonomy" id="648"/>
    <lineage>
        <taxon>Bacteria</taxon>
        <taxon>Pseudomonadati</taxon>
        <taxon>Pseudomonadota</taxon>
        <taxon>Gammaproteobacteria</taxon>
        <taxon>Aeromonadales</taxon>
        <taxon>Aeromonadaceae</taxon>
        <taxon>Aeromonas</taxon>
    </lineage>
</organism>
<reference evidence="2" key="2">
    <citation type="submission" date="2023-11" db="EMBL/GenBank/DDBJ databases">
        <title>WGS of Aeromonas in Northern Israel.</title>
        <authorList>
            <person name="Hershko Y."/>
        </authorList>
    </citation>
    <scope>NUCLEOTIDE SEQUENCE</scope>
    <source>
        <strain evidence="2">77416</strain>
    </source>
</reference>
<keyword evidence="1" id="KW-0732">Signal</keyword>
<sequence length="103" mass="10541">MLLRSLPAGALAAALLATPAVGAELSAAVGATGQGGATLRIGASKPWEARWFDSGTGHLSGYWDAGYTYWVGGKEASGAHYASLNKPGFALVTQSQDHYGFAL</sequence>
<reference evidence="3" key="1">
    <citation type="submission" date="2023-03" db="EMBL/GenBank/DDBJ databases">
        <title>Aeromonas caviae strain AC1520.</title>
        <authorList>
            <person name="Xie T."/>
            <person name="Zhang Q."/>
            <person name="Deng J."/>
            <person name="Li X."/>
        </authorList>
    </citation>
    <scope>NUCLEOTIDE SEQUENCE</scope>
    <source>
        <strain evidence="3">AC1520</strain>
    </source>
</reference>
<dbReference type="EMBL" id="CP120942">
    <property type="protein sequence ID" value="WFF98023.1"/>
    <property type="molecule type" value="Genomic_DNA"/>
</dbReference>